<evidence type="ECO:0000256" key="11">
    <source>
        <dbReference type="SAM" id="MobiDB-lite"/>
    </source>
</evidence>
<sequence length="519" mass="57236">MKISITMKKKENDTDAYSVYYGTTKKRSFEVYKTTFESGAIQLANKIASSLPKQNGEHAKMASSSETKEEETTVNRNAVSVGELIFTGTGSAVPCKHRNVTGIYLRMNNGNAIMLDIGEGTTGLLLRSWKHTAASRRYCKNVDSDNSSFISSFMEEFHQRLRGIKAIWISHPHADHHLGLLRLLAERNALCGSNTAGSNDSVDPVVLIAPPSMFRFLSEYSTVDPSIAGSYTPLDCRDILPVDQNGRDNYNNYNNQNQRQRHPLLEKLKHDLGVTNCTSVPVSHCAHSYAVVIDGTSFGRVAYSGDCRPSDRFADVGYGADLLIHEATFEDGMEEEAVLKRHCTVGEALTVGKKMFAKSVVLTHFSQRYPRIPPLSNNRVDCPPSDTLNGRSTSDESCSKRQKLNENESRPRSDDNGNDCNEDKSKETSLQSPNDDDVPVVFAFDFMTLKPSNVRLASRLTTAVRLLYPDDSGGILTTEEKDRNNDDALLDTFDTSSKPLPSAKELLAVPGAFAAKGVL</sequence>
<dbReference type="PANTHER" id="PTHR12553">
    <property type="entry name" value="ZINC PHOSPHODIESTERASE ELAC PROTEIN 2"/>
    <property type="match status" value="1"/>
</dbReference>
<dbReference type="GO" id="GO:0046872">
    <property type="term" value="F:metal ion binding"/>
    <property type="evidence" value="ECO:0007669"/>
    <property type="project" value="UniProtKB-KW"/>
</dbReference>
<dbReference type="Gene3D" id="3.60.15.10">
    <property type="entry name" value="Ribonuclease Z/Hydroxyacylglutathione hydrolase-like"/>
    <property type="match status" value="1"/>
</dbReference>
<comment type="similarity">
    <text evidence="3">Belongs to the RNase Z family.</text>
</comment>
<dbReference type="GO" id="GO:0042781">
    <property type="term" value="F:3'-tRNA processing endoribonuclease activity"/>
    <property type="evidence" value="ECO:0007669"/>
    <property type="project" value="UniProtKB-EC"/>
</dbReference>
<keyword evidence="8" id="KW-0255">Endonuclease</keyword>
<evidence type="ECO:0000256" key="5">
    <source>
        <dbReference type="ARBA" id="ARBA00022694"/>
    </source>
</evidence>
<evidence type="ECO:0000256" key="2">
    <source>
        <dbReference type="ARBA" id="ARBA00001947"/>
    </source>
</evidence>
<dbReference type="AlphaFoldDB" id="A0A7S4UJF1"/>
<dbReference type="EMBL" id="HBNS01006025">
    <property type="protein sequence ID" value="CAE4587954.1"/>
    <property type="molecule type" value="Transcribed_RNA"/>
</dbReference>
<proteinExistence type="inferred from homology"/>
<evidence type="ECO:0000256" key="4">
    <source>
        <dbReference type="ARBA" id="ARBA00012477"/>
    </source>
</evidence>
<organism evidence="12">
    <name type="scientific">Ditylum brightwellii</name>
    <dbReference type="NCBI Taxonomy" id="49249"/>
    <lineage>
        <taxon>Eukaryota</taxon>
        <taxon>Sar</taxon>
        <taxon>Stramenopiles</taxon>
        <taxon>Ochrophyta</taxon>
        <taxon>Bacillariophyta</taxon>
        <taxon>Mediophyceae</taxon>
        <taxon>Lithodesmiophycidae</taxon>
        <taxon>Lithodesmiales</taxon>
        <taxon>Lithodesmiaceae</taxon>
        <taxon>Ditylum</taxon>
    </lineage>
</organism>
<evidence type="ECO:0000256" key="3">
    <source>
        <dbReference type="ARBA" id="ARBA00007823"/>
    </source>
</evidence>
<feature type="compositionally biased region" description="Basic and acidic residues" evidence="11">
    <location>
        <begin position="393"/>
        <end position="427"/>
    </location>
</feature>
<keyword evidence="5" id="KW-0819">tRNA processing</keyword>
<dbReference type="GO" id="GO:1990180">
    <property type="term" value="P:mitochondrial tRNA 3'-end processing"/>
    <property type="evidence" value="ECO:0007669"/>
    <property type="project" value="TreeGrafter"/>
</dbReference>
<evidence type="ECO:0000256" key="1">
    <source>
        <dbReference type="ARBA" id="ARBA00000402"/>
    </source>
</evidence>
<evidence type="ECO:0000256" key="8">
    <source>
        <dbReference type="ARBA" id="ARBA00022759"/>
    </source>
</evidence>
<protein>
    <recommendedName>
        <fullName evidence="4">ribonuclease Z</fullName>
        <ecNumber evidence="4">3.1.26.11</ecNumber>
    </recommendedName>
</protein>
<feature type="compositionally biased region" description="Basic and acidic residues" evidence="11">
    <location>
        <begin position="55"/>
        <end position="73"/>
    </location>
</feature>
<evidence type="ECO:0000256" key="9">
    <source>
        <dbReference type="ARBA" id="ARBA00022801"/>
    </source>
</evidence>
<dbReference type="SUPFAM" id="SSF56281">
    <property type="entry name" value="Metallo-hydrolase/oxidoreductase"/>
    <property type="match status" value="1"/>
</dbReference>
<reference evidence="12" key="1">
    <citation type="submission" date="2021-01" db="EMBL/GenBank/DDBJ databases">
        <authorList>
            <person name="Corre E."/>
            <person name="Pelletier E."/>
            <person name="Niang G."/>
            <person name="Scheremetjew M."/>
            <person name="Finn R."/>
            <person name="Kale V."/>
            <person name="Holt S."/>
            <person name="Cochrane G."/>
            <person name="Meng A."/>
            <person name="Brown T."/>
            <person name="Cohen L."/>
        </authorList>
    </citation>
    <scope>NUCLEOTIDE SEQUENCE</scope>
    <source>
        <strain evidence="12">GSO104</strain>
    </source>
</reference>
<evidence type="ECO:0000256" key="6">
    <source>
        <dbReference type="ARBA" id="ARBA00022722"/>
    </source>
</evidence>
<dbReference type="EC" id="3.1.26.11" evidence="4"/>
<keyword evidence="9" id="KW-0378">Hydrolase</keyword>
<name>A0A7S4UJF1_9STRA</name>
<evidence type="ECO:0000256" key="7">
    <source>
        <dbReference type="ARBA" id="ARBA00022723"/>
    </source>
</evidence>
<feature type="region of interest" description="Disordered" evidence="11">
    <location>
        <begin position="52"/>
        <end position="74"/>
    </location>
</feature>
<dbReference type="InterPro" id="IPR036866">
    <property type="entry name" value="RibonucZ/Hydroxyglut_hydro"/>
</dbReference>
<evidence type="ECO:0000313" key="12">
    <source>
        <dbReference type="EMBL" id="CAE4587954.1"/>
    </source>
</evidence>
<gene>
    <name evidence="12" type="ORF">DBRI00130_LOCUS4901</name>
</gene>
<accession>A0A7S4UJF1</accession>
<comment type="cofactor">
    <cofactor evidence="2">
        <name>Zn(2+)</name>
        <dbReference type="ChEBI" id="CHEBI:29105"/>
    </cofactor>
</comment>
<feature type="region of interest" description="Disordered" evidence="11">
    <location>
        <begin position="373"/>
        <end position="434"/>
    </location>
</feature>
<keyword evidence="7" id="KW-0479">Metal-binding</keyword>
<keyword evidence="10" id="KW-0862">Zinc</keyword>
<comment type="catalytic activity">
    <reaction evidence="1">
        <text>Endonucleolytic cleavage of RNA, removing extra 3' nucleotides from tRNA precursor, generating 3' termini of tRNAs. A 3'-hydroxy group is left at the tRNA terminus and a 5'-phosphoryl group is left at the trailer molecule.</text>
        <dbReference type="EC" id="3.1.26.11"/>
    </reaction>
</comment>
<keyword evidence="6" id="KW-0540">Nuclease</keyword>
<dbReference type="InterPro" id="IPR047151">
    <property type="entry name" value="RNZ2-like"/>
</dbReference>
<evidence type="ECO:0000256" key="10">
    <source>
        <dbReference type="ARBA" id="ARBA00022833"/>
    </source>
</evidence>
<dbReference type="PANTHER" id="PTHR12553:SF49">
    <property type="entry name" value="ZINC PHOSPHODIESTERASE ELAC PROTEIN 2"/>
    <property type="match status" value="1"/>
</dbReference>
<dbReference type="GO" id="GO:0005739">
    <property type="term" value="C:mitochondrion"/>
    <property type="evidence" value="ECO:0007669"/>
    <property type="project" value="TreeGrafter"/>
</dbReference>
<dbReference type="CDD" id="cd07718">
    <property type="entry name" value="RNaseZ_ELAC1_ELAC2-C-term-like_MBL-fold"/>
    <property type="match status" value="1"/>
</dbReference>